<keyword evidence="5 8" id="KW-0812">Transmembrane</keyword>
<feature type="transmembrane region" description="Helical" evidence="8">
    <location>
        <begin position="224"/>
        <end position="243"/>
    </location>
</feature>
<dbReference type="InterPro" id="IPR000802">
    <property type="entry name" value="Arsenical_pump_ArsB"/>
</dbReference>
<evidence type="ECO:0000256" key="7">
    <source>
        <dbReference type="ARBA" id="ARBA00023136"/>
    </source>
</evidence>
<feature type="transmembrane region" description="Helical" evidence="8">
    <location>
        <begin position="289"/>
        <end position="309"/>
    </location>
</feature>
<dbReference type="EMBL" id="FWDM01000011">
    <property type="protein sequence ID" value="SLM11369.1"/>
    <property type="molecule type" value="Genomic_DNA"/>
</dbReference>
<keyword evidence="6 8" id="KW-1133">Transmembrane helix</keyword>
<feature type="transmembrane region" description="Helical" evidence="8">
    <location>
        <begin position="450"/>
        <end position="470"/>
    </location>
</feature>
<accession>A0A3P3XH20</accession>
<feature type="transmembrane region" description="Helical" evidence="8">
    <location>
        <begin position="405"/>
        <end position="430"/>
    </location>
</feature>
<proteinExistence type="inferred from homology"/>
<dbReference type="InterPro" id="IPR004680">
    <property type="entry name" value="Cit_transptr-like_dom"/>
</dbReference>
<evidence type="ECO:0000256" key="3">
    <source>
        <dbReference type="ARBA" id="ARBA00022448"/>
    </source>
</evidence>
<evidence type="ECO:0000256" key="1">
    <source>
        <dbReference type="ARBA" id="ARBA00004651"/>
    </source>
</evidence>
<evidence type="ECO:0000256" key="8">
    <source>
        <dbReference type="SAM" id="Phobius"/>
    </source>
</evidence>
<dbReference type="GO" id="GO:0005886">
    <property type="term" value="C:plasma membrane"/>
    <property type="evidence" value="ECO:0007669"/>
    <property type="project" value="UniProtKB-SubCell"/>
</dbReference>
<evidence type="ECO:0000256" key="2">
    <source>
        <dbReference type="ARBA" id="ARBA00009843"/>
    </source>
</evidence>
<organism evidence="10">
    <name type="scientific">uncultured spirochete</name>
    <dbReference type="NCBI Taxonomy" id="156406"/>
    <lineage>
        <taxon>Bacteria</taxon>
        <taxon>Pseudomonadati</taxon>
        <taxon>Spirochaetota</taxon>
        <taxon>Spirochaetia</taxon>
        <taxon>Spirochaetales</taxon>
        <taxon>environmental samples</taxon>
    </lineage>
</organism>
<feature type="transmembrane region" description="Helical" evidence="8">
    <location>
        <begin position="361"/>
        <end position="384"/>
    </location>
</feature>
<keyword evidence="3" id="KW-0813">Transport</keyword>
<feature type="transmembrane region" description="Helical" evidence="8">
    <location>
        <begin position="70"/>
        <end position="88"/>
    </location>
</feature>
<gene>
    <name evidence="10" type="ORF">SPIROBIBN47_190053</name>
</gene>
<feature type="transmembrane region" description="Helical" evidence="8">
    <location>
        <begin position="136"/>
        <end position="164"/>
    </location>
</feature>
<dbReference type="PANTHER" id="PTHR43568:SF1">
    <property type="entry name" value="P PROTEIN"/>
    <property type="match status" value="1"/>
</dbReference>
<comment type="similarity">
    <text evidence="2">Belongs to the CitM (TC 2.A.11) transporter family.</text>
</comment>
<feature type="transmembrane region" description="Helical" evidence="8">
    <location>
        <begin position="46"/>
        <end position="64"/>
    </location>
</feature>
<dbReference type="GO" id="GO:0015105">
    <property type="term" value="F:arsenite transmembrane transporter activity"/>
    <property type="evidence" value="ECO:0007669"/>
    <property type="project" value="InterPro"/>
</dbReference>
<dbReference type="Pfam" id="PF03600">
    <property type="entry name" value="CitMHS"/>
    <property type="match status" value="1"/>
</dbReference>
<dbReference type="PRINTS" id="PR00758">
    <property type="entry name" value="ARSENICPUMP"/>
</dbReference>
<evidence type="ECO:0000256" key="6">
    <source>
        <dbReference type="ARBA" id="ARBA00022989"/>
    </source>
</evidence>
<protein>
    <submittedName>
        <fullName evidence="10">Citrate transporter</fullName>
    </submittedName>
</protein>
<evidence type="ECO:0000313" key="10">
    <source>
        <dbReference type="EMBL" id="SLM11369.1"/>
    </source>
</evidence>
<evidence type="ECO:0000256" key="4">
    <source>
        <dbReference type="ARBA" id="ARBA00022475"/>
    </source>
</evidence>
<feature type="transmembrane region" description="Helical" evidence="8">
    <location>
        <begin position="264"/>
        <end position="283"/>
    </location>
</feature>
<comment type="subcellular location">
    <subcellularLocation>
        <location evidence="1">Cell membrane</location>
        <topology evidence="1">Multi-pass membrane protein</topology>
    </subcellularLocation>
</comment>
<feature type="domain" description="Citrate transporter-like" evidence="9">
    <location>
        <begin position="68"/>
        <end position="400"/>
    </location>
</feature>
<evidence type="ECO:0000256" key="5">
    <source>
        <dbReference type="ARBA" id="ARBA00022692"/>
    </source>
</evidence>
<feature type="transmembrane region" description="Helical" evidence="8">
    <location>
        <begin position="95"/>
        <end position="116"/>
    </location>
</feature>
<dbReference type="AlphaFoldDB" id="A0A3P3XH20"/>
<evidence type="ECO:0000259" key="9">
    <source>
        <dbReference type="Pfam" id="PF03600"/>
    </source>
</evidence>
<keyword evidence="4" id="KW-1003">Cell membrane</keyword>
<feature type="transmembrane region" description="Helical" evidence="8">
    <location>
        <begin position="176"/>
        <end position="196"/>
    </location>
</feature>
<sequence>MGRQDGAYASGLCEPFTGTSETVREWPCGLFLCTAEFRIANMGVRAVNVFILVVLVLMYAGIIAMQDKKAWVSLGAGLVLVIGGATSASHAISSLINWNILLIYLGSLVLAELFIYSRVPAFLAERIVERSPSVGVAVAIILLLTGLVSAFVENVATVLLVAPVMIELARRTKKNLAQLMIGLAVMANLQGTATLIGDPPSMIFADFAHYSFNDFFFRAGRPSIFFAIQLASIVGALYFFFYFRSMEGDGRSLPAERIVSWVPAGLLGLMIAGLAGLSALSAGGGIHSASGIFVVSLAGVGLGWLGWVRKERAEARNMVRHLDWGTLAFLVGIFVVVGTVSESGLLDGLGIALAKWTGGSAALGFSLIIAFSVLVSGFVDNVPYIAAMLPVAAKFAATMGGRPELFMFGLLIGSCIGGNLTPFGASANIVAVSLSEKNGAKVNVWSWLKIAGSFTVLTTVAAGLFVWFVWR</sequence>
<dbReference type="InterPro" id="IPR051475">
    <property type="entry name" value="Diverse_Ion_Transporter"/>
</dbReference>
<dbReference type="PANTHER" id="PTHR43568">
    <property type="entry name" value="P PROTEIN"/>
    <property type="match status" value="1"/>
</dbReference>
<reference evidence="10" key="1">
    <citation type="submission" date="2017-02" db="EMBL/GenBank/DDBJ databases">
        <authorList>
            <person name="Regsiter A."/>
            <person name="William W."/>
        </authorList>
    </citation>
    <scope>NUCLEOTIDE SEQUENCE</scope>
    <source>
        <strain evidence="10">Bib</strain>
    </source>
</reference>
<name>A0A3P3XH20_9SPIR</name>
<feature type="transmembrane region" description="Helical" evidence="8">
    <location>
        <begin position="321"/>
        <end position="341"/>
    </location>
</feature>
<keyword evidence="7 8" id="KW-0472">Membrane</keyword>